<name>A0AAE0DTU7_9ROSI</name>
<sequence>MTESGVQIAFLFHDEDEDHANYDSAEDDDFDFNPHKNRVFAEIGKVITGKRSIKSGISLNMTEKEERERERERESICSYERKTCYGLTGSKLSKPTI</sequence>
<accession>A0AAE0DTU7</accession>
<evidence type="ECO:0000313" key="2">
    <source>
        <dbReference type="Proteomes" id="UP001281410"/>
    </source>
</evidence>
<proteinExistence type="predicted"/>
<reference evidence="1" key="1">
    <citation type="journal article" date="2023" name="Plant J.">
        <title>Genome sequences and population genomics provide insights into the demographic history, inbreeding, and mutation load of two 'living fossil' tree species of Dipteronia.</title>
        <authorList>
            <person name="Feng Y."/>
            <person name="Comes H.P."/>
            <person name="Chen J."/>
            <person name="Zhu S."/>
            <person name="Lu R."/>
            <person name="Zhang X."/>
            <person name="Li P."/>
            <person name="Qiu J."/>
            <person name="Olsen K.M."/>
            <person name="Qiu Y."/>
        </authorList>
    </citation>
    <scope>NUCLEOTIDE SEQUENCE</scope>
    <source>
        <strain evidence="1">NBL</strain>
    </source>
</reference>
<comment type="caution">
    <text evidence="1">The sequence shown here is derived from an EMBL/GenBank/DDBJ whole genome shotgun (WGS) entry which is preliminary data.</text>
</comment>
<dbReference type="Proteomes" id="UP001281410">
    <property type="component" value="Unassembled WGS sequence"/>
</dbReference>
<protein>
    <submittedName>
        <fullName evidence="1">Uncharacterized protein</fullName>
    </submittedName>
</protein>
<dbReference type="EMBL" id="JANJYJ010000010">
    <property type="protein sequence ID" value="KAK3184655.1"/>
    <property type="molecule type" value="Genomic_DNA"/>
</dbReference>
<dbReference type="AlphaFoldDB" id="A0AAE0DTU7"/>
<keyword evidence="2" id="KW-1185">Reference proteome</keyword>
<evidence type="ECO:0000313" key="1">
    <source>
        <dbReference type="EMBL" id="KAK3184655.1"/>
    </source>
</evidence>
<organism evidence="1 2">
    <name type="scientific">Dipteronia sinensis</name>
    <dbReference type="NCBI Taxonomy" id="43782"/>
    <lineage>
        <taxon>Eukaryota</taxon>
        <taxon>Viridiplantae</taxon>
        <taxon>Streptophyta</taxon>
        <taxon>Embryophyta</taxon>
        <taxon>Tracheophyta</taxon>
        <taxon>Spermatophyta</taxon>
        <taxon>Magnoliopsida</taxon>
        <taxon>eudicotyledons</taxon>
        <taxon>Gunneridae</taxon>
        <taxon>Pentapetalae</taxon>
        <taxon>rosids</taxon>
        <taxon>malvids</taxon>
        <taxon>Sapindales</taxon>
        <taxon>Sapindaceae</taxon>
        <taxon>Hippocastanoideae</taxon>
        <taxon>Acereae</taxon>
        <taxon>Dipteronia</taxon>
    </lineage>
</organism>
<gene>
    <name evidence="1" type="ORF">Dsin_031941</name>
</gene>